<dbReference type="InterPro" id="IPR003593">
    <property type="entry name" value="AAA+_ATPase"/>
</dbReference>
<evidence type="ECO:0000259" key="1">
    <source>
        <dbReference type="SMART" id="SM00382"/>
    </source>
</evidence>
<dbReference type="Proteomes" id="UP001183643">
    <property type="component" value="Unassembled WGS sequence"/>
</dbReference>
<feature type="domain" description="AAA+ ATPase" evidence="1">
    <location>
        <begin position="56"/>
        <end position="317"/>
    </location>
</feature>
<dbReference type="PANTHER" id="PTHR42957">
    <property type="entry name" value="HELICASE MJ1565-RELATED"/>
    <property type="match status" value="1"/>
</dbReference>
<dbReference type="SMART" id="SM00382">
    <property type="entry name" value="AAA"/>
    <property type="match status" value="2"/>
</dbReference>
<name>A0AAE3YU36_9ACTN</name>
<evidence type="ECO:0000313" key="3">
    <source>
        <dbReference type="Proteomes" id="UP001183643"/>
    </source>
</evidence>
<accession>A0AAE3YU36</accession>
<dbReference type="InterPro" id="IPR002789">
    <property type="entry name" value="HerA_central"/>
</dbReference>
<dbReference type="SUPFAM" id="SSF52540">
    <property type="entry name" value="P-loop containing nucleoside triphosphate hydrolases"/>
    <property type="match status" value="2"/>
</dbReference>
<dbReference type="Gene3D" id="3.40.50.300">
    <property type="entry name" value="P-loop containing nucleotide triphosphate hydrolases"/>
    <property type="match status" value="2"/>
</dbReference>
<reference evidence="2" key="1">
    <citation type="submission" date="2023-07" db="EMBL/GenBank/DDBJ databases">
        <title>Sequencing the genomes of 1000 actinobacteria strains.</title>
        <authorList>
            <person name="Klenk H.-P."/>
        </authorList>
    </citation>
    <scope>NUCLEOTIDE SEQUENCE</scope>
    <source>
        <strain evidence="2">DSM 44707</strain>
    </source>
</reference>
<dbReference type="EMBL" id="JAVDYB010000001">
    <property type="protein sequence ID" value="MDR7278424.1"/>
    <property type="molecule type" value="Genomic_DNA"/>
</dbReference>
<keyword evidence="3" id="KW-1185">Reference proteome</keyword>
<feature type="domain" description="AAA+ ATPase" evidence="1">
    <location>
        <begin position="645"/>
        <end position="981"/>
    </location>
</feature>
<dbReference type="InterPro" id="IPR027417">
    <property type="entry name" value="P-loop_NTPase"/>
</dbReference>
<dbReference type="CDD" id="cd01127">
    <property type="entry name" value="TrwB_TraG_TraD_VirD4"/>
    <property type="match status" value="1"/>
</dbReference>
<organism evidence="2 3">
    <name type="scientific">Catenuloplanes atrovinosus</name>
    <dbReference type="NCBI Taxonomy" id="137266"/>
    <lineage>
        <taxon>Bacteria</taxon>
        <taxon>Bacillati</taxon>
        <taxon>Actinomycetota</taxon>
        <taxon>Actinomycetes</taxon>
        <taxon>Micromonosporales</taxon>
        <taxon>Micromonosporaceae</taxon>
        <taxon>Catenuloplanes</taxon>
    </lineage>
</organism>
<comment type="caution">
    <text evidence="2">The sequence shown here is derived from an EMBL/GenBank/DDBJ whole genome shotgun (WGS) entry which is preliminary data.</text>
</comment>
<evidence type="ECO:0000313" key="2">
    <source>
        <dbReference type="EMBL" id="MDR7278424.1"/>
    </source>
</evidence>
<dbReference type="InterPro" id="IPR008571">
    <property type="entry name" value="HerA-like"/>
</dbReference>
<protein>
    <recommendedName>
        <fullName evidence="1">AAA+ ATPase domain-containing protein</fullName>
    </recommendedName>
</protein>
<dbReference type="Pfam" id="PF01935">
    <property type="entry name" value="DUF87"/>
    <property type="match status" value="1"/>
</dbReference>
<dbReference type="RefSeq" id="WP_310371326.1">
    <property type="nucleotide sequence ID" value="NZ_JAVDYB010000001.1"/>
</dbReference>
<dbReference type="PANTHER" id="PTHR42957:SF1">
    <property type="entry name" value="HELICASE MJ1565-RELATED"/>
    <property type="match status" value="1"/>
</dbReference>
<gene>
    <name evidence="2" type="ORF">J2S41_005202</name>
</gene>
<dbReference type="AlphaFoldDB" id="A0AAE3YU36"/>
<sequence length="1030" mass="111623">MREDERRALDAISFNWAPTSSRVWQPPEAHVTGLNEDVYRIIRAAVREAAADDDESPLGIVVEGQPGSGKTHLLSWTREYVQGQGGYFLLAGLTRGREFWPDIVHTFVEDLRRPGRTGTQLQLLLTRLADLAKVDQETRDRVAGTIALTPSALIGFERAVRRLVPGSGQMFGTTLRAVTMLAADDPRITDIGEAYLESRLDDATEDWARWGLPVASAEPRETAESMSRILALTGPIALAFDQIDTIFAQSRTSHDDDIVLAPLADQLGSGLMEIRQSLRRTVLLVACLRRSWDLIRDHAVGSVPDRFRRETQLHRLPSAELARRLVARRLAATFEHLGFTPPYPTWPVPKDAFSHARDFTPRMLLQRVDWHIRSCLRADEIRPLADLRDATEDAQTEPPRTSDTELIALDERLATLVAEASVDAALSPETEDAAMPSLLTAGLRAWVIETGAANEYEVQAGSGATPVFHAMLRHFLDPDTDDQEHWSIRCIAKEHHRSVIARIERLKRAAALDSHVAKRAAVILRPAGTHWSSGPATTQTWQGFEAAGGRIITPSPDDLKVFAALRVLLEQPSKMLTAWLMARRPAGGTVLMGQILGEMAVNRNAASSTHDGPDPPLGEPVIDGRTVALGIAEDGTPVTMRIESLRKHVAIFAGSGSGKTVLIRRLIEECALRGVSSIVLDPNNDLARLGDPWPEPPTRWGPGDAALAAAYLKQTEVIVWTPRRQAGRPLTLQPLPDLTTVLDDPDDLAIGLDIAVAALAPRARLSGNTARTDRGRAILRKALAYFAHRGGGSLAEFIALLADLPEDVASLERSVDIASDMAQTLTAACINDPLFGGAGTPLVPGALLAPSPGVRARISVISLIGLSSEEQRQSFVNQLQMGLMTWIKAHPASGHLLSGLLVMDEAQTIAPSGLTTAATESTLALASQARKYGLGLIFATQAPRGIHNQIVGNAATQFYGLIKAPAQIAAVRQLLQGRFSEPIDVSGLKPGSFYLSDESGGFSKISVPMSLSHHPPSALSAEEVLARARR</sequence>
<proteinExistence type="predicted"/>